<dbReference type="InterPro" id="IPR043504">
    <property type="entry name" value="Peptidase_S1_PA_chymotrypsin"/>
</dbReference>
<dbReference type="InterPro" id="IPR001254">
    <property type="entry name" value="Trypsin_dom"/>
</dbReference>
<keyword evidence="3" id="KW-0378">Hydrolase</keyword>
<dbReference type="GO" id="GO:0006508">
    <property type="term" value="P:proteolysis"/>
    <property type="evidence" value="ECO:0007669"/>
    <property type="project" value="UniProtKB-KW"/>
</dbReference>
<dbReference type="CDD" id="cd00190">
    <property type="entry name" value="Tryp_SPc"/>
    <property type="match status" value="1"/>
</dbReference>
<dbReference type="GO" id="GO:0030141">
    <property type="term" value="C:secretory granule"/>
    <property type="evidence" value="ECO:0007669"/>
    <property type="project" value="TreeGrafter"/>
</dbReference>
<keyword evidence="4" id="KW-0720">Serine protease</keyword>
<evidence type="ECO:0000256" key="2">
    <source>
        <dbReference type="ARBA" id="ARBA00022670"/>
    </source>
</evidence>
<evidence type="ECO:0000256" key="4">
    <source>
        <dbReference type="ARBA" id="ARBA00022825"/>
    </source>
</evidence>
<name>A0A452TZR2_URSMA</name>
<dbReference type="Gene3D" id="2.40.10.10">
    <property type="entry name" value="Trypsin-like serine proteases"/>
    <property type="match status" value="2"/>
</dbReference>
<reference evidence="7" key="1">
    <citation type="submission" date="2019-03" db="UniProtKB">
        <authorList>
            <consortium name="Ensembl"/>
        </authorList>
    </citation>
    <scope>IDENTIFICATION</scope>
</reference>
<dbReference type="SUPFAM" id="SSF50494">
    <property type="entry name" value="Trypsin-like serine proteases"/>
    <property type="match status" value="1"/>
</dbReference>
<proteinExistence type="inferred from homology"/>
<keyword evidence="2" id="KW-0645">Protease</keyword>
<protein>
    <submittedName>
        <fullName evidence="7">Kallikrein related peptidase 11</fullName>
    </submittedName>
</protein>
<dbReference type="GO" id="GO:0004252">
    <property type="term" value="F:serine-type endopeptidase activity"/>
    <property type="evidence" value="ECO:0007669"/>
    <property type="project" value="InterPro"/>
</dbReference>
<evidence type="ECO:0000256" key="1">
    <source>
        <dbReference type="ARBA" id="ARBA00009228"/>
    </source>
</evidence>
<accession>A0A452TZR2</accession>
<gene>
    <name evidence="7" type="primary">KLK11</name>
</gene>
<organism evidence="7">
    <name type="scientific">Ursus maritimus</name>
    <name type="common">Polar bear</name>
    <name type="synonym">Thalarctos maritimus</name>
    <dbReference type="NCBI Taxonomy" id="29073"/>
    <lineage>
        <taxon>Eukaryota</taxon>
        <taxon>Metazoa</taxon>
        <taxon>Chordata</taxon>
        <taxon>Craniata</taxon>
        <taxon>Vertebrata</taxon>
        <taxon>Euteleostomi</taxon>
        <taxon>Mammalia</taxon>
        <taxon>Eutheria</taxon>
        <taxon>Laurasiatheria</taxon>
        <taxon>Carnivora</taxon>
        <taxon>Caniformia</taxon>
        <taxon>Ursidae</taxon>
        <taxon>Ursus</taxon>
    </lineage>
</organism>
<evidence type="ECO:0000256" key="3">
    <source>
        <dbReference type="ARBA" id="ARBA00022801"/>
    </source>
</evidence>
<dbReference type="SMART" id="SM00020">
    <property type="entry name" value="Tryp_SPc"/>
    <property type="match status" value="1"/>
</dbReference>
<dbReference type="Pfam" id="PF00089">
    <property type="entry name" value="Trypsin"/>
    <property type="match status" value="1"/>
</dbReference>
<comment type="similarity">
    <text evidence="1">Belongs to the peptidase S1 family. Snake venom subfamily.</text>
</comment>
<dbReference type="GeneTree" id="ENSGT01020000230389"/>
<dbReference type="AlphaFoldDB" id="A0A452TZR2"/>
<evidence type="ECO:0000259" key="6">
    <source>
        <dbReference type="PROSITE" id="PS50240"/>
    </source>
</evidence>
<dbReference type="PANTHER" id="PTHR24271">
    <property type="entry name" value="KALLIKREIN-RELATED"/>
    <property type="match status" value="1"/>
</dbReference>
<keyword evidence="5" id="KW-1015">Disulfide bond</keyword>
<dbReference type="InterPro" id="IPR009003">
    <property type="entry name" value="Peptidase_S1_PA"/>
</dbReference>
<dbReference type="PANTHER" id="PTHR24271:SF68">
    <property type="entry name" value="KALLIKREIN-11"/>
    <property type="match status" value="1"/>
</dbReference>
<dbReference type="Ensembl" id="ENSUMAT00000016412.1">
    <property type="protein sequence ID" value="ENSUMAP00000013833.1"/>
    <property type="gene ID" value="ENSUMAG00000010183.1"/>
</dbReference>
<feature type="domain" description="Peptidase S1" evidence="6">
    <location>
        <begin position="1"/>
        <end position="224"/>
    </location>
</feature>
<dbReference type="PROSITE" id="PS50240">
    <property type="entry name" value="TRYPSIN_DOM"/>
    <property type="match status" value="1"/>
</dbReference>
<evidence type="ECO:0000313" key="7">
    <source>
        <dbReference type="Ensembl" id="ENSUMAP00000013833"/>
    </source>
</evidence>
<evidence type="ECO:0000256" key="5">
    <source>
        <dbReference type="ARBA" id="ARBA00023157"/>
    </source>
</evidence>
<sequence length="224" mass="24911">MFLCSLRCSYPFSLLHVSPDLPSPASPRPSISDRHLSHLSRYIVHLGEHNLQRRDGCEQTRMAMESFPHPDFNNSLPNKDHRNDIMLVKMETAAFITRAVRPLTLSSRCVTPGTRCLISGWGTTSSPQLHLPHTLRCANITIIKHEECETAYPGNITDTMVCASVREEGKDSCQVRGQGLGFQPHPHSRLLPLCLFVYTCNLIPNPDSVSPCDPNSISTPSSHS</sequence>
<dbReference type="FunFam" id="2.40.10.10:FF:000010">
    <property type="entry name" value="Kallikrein related peptidase 11"/>
    <property type="match status" value="1"/>
</dbReference>